<dbReference type="Proteomes" id="UP000324974">
    <property type="component" value="Chromosome"/>
</dbReference>
<evidence type="ECO:0000313" key="2">
    <source>
        <dbReference type="EMBL" id="QEL13621.1"/>
    </source>
</evidence>
<evidence type="ECO:0000313" key="3">
    <source>
        <dbReference type="Proteomes" id="UP000324974"/>
    </source>
</evidence>
<feature type="domain" description="ASCH" evidence="1">
    <location>
        <begin position="12"/>
        <end position="92"/>
    </location>
</feature>
<dbReference type="KEGG" id="lrs:PX52LOC_00479"/>
<dbReference type="InterPro" id="IPR007374">
    <property type="entry name" value="ASCH_domain"/>
</dbReference>
<sequence length="152" mass="16912">MPPPLPPTLSALSVRQPWAGLIIAGVKRIEVRSWLTTHRGPLLIHAAKIRDERPEVERWVTPALRPICAISGGVIGLVELIDCLEYRRAAEFEADQLLHRNAPAWFRPGATFGFRLARPVAIPFHSCPGQTRFFNVTGVELPPIIFPPEMAP</sequence>
<dbReference type="EMBL" id="CP042425">
    <property type="protein sequence ID" value="QEL13621.1"/>
    <property type="molecule type" value="Genomic_DNA"/>
</dbReference>
<dbReference type="Pfam" id="PF04266">
    <property type="entry name" value="ASCH"/>
    <property type="match status" value="1"/>
</dbReference>
<reference evidence="3" key="1">
    <citation type="submission" date="2019-08" db="EMBL/GenBank/DDBJ databases">
        <title>Limnoglobus roseus gen. nov., sp. nov., a novel freshwater planctomycete with a giant genome from the family Gemmataceae.</title>
        <authorList>
            <person name="Kulichevskaya I.S."/>
            <person name="Naumoff D.G."/>
            <person name="Miroshnikov K."/>
            <person name="Ivanova A."/>
            <person name="Philippov D.A."/>
            <person name="Hakobyan A."/>
            <person name="Rijpstra I.C."/>
            <person name="Sinninghe Damste J.S."/>
            <person name="Liesack W."/>
            <person name="Dedysh S.N."/>
        </authorList>
    </citation>
    <scope>NUCLEOTIDE SEQUENCE [LARGE SCALE GENOMIC DNA]</scope>
    <source>
        <strain evidence="3">PX52</strain>
    </source>
</reference>
<evidence type="ECO:0000259" key="1">
    <source>
        <dbReference type="Pfam" id="PF04266"/>
    </source>
</evidence>
<dbReference type="SUPFAM" id="SSF88697">
    <property type="entry name" value="PUA domain-like"/>
    <property type="match status" value="1"/>
</dbReference>
<accession>A0A5C1A3G2</accession>
<name>A0A5C1A3G2_9BACT</name>
<keyword evidence="3" id="KW-1185">Reference proteome</keyword>
<protein>
    <submittedName>
        <fullName evidence="2">ASCH domain-containing protein</fullName>
    </submittedName>
</protein>
<dbReference type="OrthoDB" id="359066at2"/>
<dbReference type="AlphaFoldDB" id="A0A5C1A3G2"/>
<organism evidence="2 3">
    <name type="scientific">Limnoglobus roseus</name>
    <dbReference type="NCBI Taxonomy" id="2598579"/>
    <lineage>
        <taxon>Bacteria</taxon>
        <taxon>Pseudomonadati</taxon>
        <taxon>Planctomycetota</taxon>
        <taxon>Planctomycetia</taxon>
        <taxon>Gemmatales</taxon>
        <taxon>Gemmataceae</taxon>
        <taxon>Limnoglobus</taxon>
    </lineage>
</organism>
<dbReference type="Gene3D" id="2.30.130.30">
    <property type="entry name" value="Hypothetical protein"/>
    <property type="match status" value="1"/>
</dbReference>
<dbReference type="CDD" id="cd06554">
    <property type="entry name" value="ASCH_ASC-1_like"/>
    <property type="match status" value="1"/>
</dbReference>
<gene>
    <name evidence="2" type="ORF">PX52LOC_00479</name>
</gene>
<proteinExistence type="predicted"/>
<dbReference type="InterPro" id="IPR015947">
    <property type="entry name" value="PUA-like_sf"/>
</dbReference>
<dbReference type="RefSeq" id="WP_149108577.1">
    <property type="nucleotide sequence ID" value="NZ_CP042425.1"/>
</dbReference>